<comment type="caution">
    <text evidence="2">The sequence shown here is derived from an EMBL/GenBank/DDBJ whole genome shotgun (WGS) entry which is preliminary data.</text>
</comment>
<dbReference type="InterPro" id="IPR036397">
    <property type="entry name" value="RNaseH_sf"/>
</dbReference>
<sequence length="123" mass="14219">MISDNGPQFISDVFEHLSNRLGIQHVKTVVYRSQSNRTERVNSDLLQMIASFQNDNHETWDQLLCEFAYALITAVHETTGKTPAELFWGRKLITLFQKLVMLTDGAEFVAGNIEKLRKEDRQY</sequence>
<evidence type="ECO:0000313" key="3">
    <source>
        <dbReference type="Proteomes" id="UP000887159"/>
    </source>
</evidence>
<dbReference type="InterPro" id="IPR050951">
    <property type="entry name" value="Retrovirus_Pol_polyprotein"/>
</dbReference>
<reference evidence="2" key="1">
    <citation type="submission" date="2020-08" db="EMBL/GenBank/DDBJ databases">
        <title>Multicomponent nature underlies the extraordinary mechanical properties of spider dragline silk.</title>
        <authorList>
            <person name="Kono N."/>
            <person name="Nakamura H."/>
            <person name="Mori M."/>
            <person name="Yoshida Y."/>
            <person name="Ohtoshi R."/>
            <person name="Malay A.D."/>
            <person name="Moran D.A.P."/>
            <person name="Tomita M."/>
            <person name="Numata K."/>
            <person name="Arakawa K."/>
        </authorList>
    </citation>
    <scope>NUCLEOTIDE SEQUENCE</scope>
</reference>
<dbReference type="GO" id="GO:0015074">
    <property type="term" value="P:DNA integration"/>
    <property type="evidence" value="ECO:0007669"/>
    <property type="project" value="InterPro"/>
</dbReference>
<dbReference type="PANTHER" id="PTHR37984:SF5">
    <property type="entry name" value="PROTEIN NYNRIN-LIKE"/>
    <property type="match status" value="1"/>
</dbReference>
<dbReference type="InterPro" id="IPR001584">
    <property type="entry name" value="Integrase_cat-core"/>
</dbReference>
<dbReference type="PROSITE" id="PS50994">
    <property type="entry name" value="INTEGRASE"/>
    <property type="match status" value="1"/>
</dbReference>
<dbReference type="AlphaFoldDB" id="A0A8X6VMR6"/>
<dbReference type="InterPro" id="IPR012337">
    <property type="entry name" value="RNaseH-like_sf"/>
</dbReference>
<accession>A0A8X6VMR6</accession>
<dbReference type="Proteomes" id="UP000887159">
    <property type="component" value="Unassembled WGS sequence"/>
</dbReference>
<evidence type="ECO:0000313" key="2">
    <source>
        <dbReference type="EMBL" id="GFY13449.1"/>
    </source>
</evidence>
<dbReference type="SUPFAM" id="SSF53098">
    <property type="entry name" value="Ribonuclease H-like"/>
    <property type="match status" value="1"/>
</dbReference>
<dbReference type="GO" id="GO:0003676">
    <property type="term" value="F:nucleic acid binding"/>
    <property type="evidence" value="ECO:0007669"/>
    <property type="project" value="InterPro"/>
</dbReference>
<protein>
    <submittedName>
        <fullName evidence="2">Retrovirus-related Pol polyprotein from transposon 297</fullName>
    </submittedName>
</protein>
<keyword evidence="3" id="KW-1185">Reference proteome</keyword>
<proteinExistence type="predicted"/>
<feature type="domain" description="Integrase catalytic" evidence="1">
    <location>
        <begin position="1"/>
        <end position="91"/>
    </location>
</feature>
<dbReference type="EMBL" id="BMAU01021322">
    <property type="protein sequence ID" value="GFY13449.1"/>
    <property type="molecule type" value="Genomic_DNA"/>
</dbReference>
<evidence type="ECO:0000259" key="1">
    <source>
        <dbReference type="PROSITE" id="PS50994"/>
    </source>
</evidence>
<name>A0A8X6VMR6_TRICX</name>
<gene>
    <name evidence="2" type="primary">X975_14853</name>
    <name evidence="2" type="ORF">TNCV_1803201</name>
</gene>
<organism evidence="2 3">
    <name type="scientific">Trichonephila clavipes</name>
    <name type="common">Golden silk orbweaver</name>
    <name type="synonym">Nephila clavipes</name>
    <dbReference type="NCBI Taxonomy" id="2585209"/>
    <lineage>
        <taxon>Eukaryota</taxon>
        <taxon>Metazoa</taxon>
        <taxon>Ecdysozoa</taxon>
        <taxon>Arthropoda</taxon>
        <taxon>Chelicerata</taxon>
        <taxon>Arachnida</taxon>
        <taxon>Araneae</taxon>
        <taxon>Araneomorphae</taxon>
        <taxon>Entelegynae</taxon>
        <taxon>Araneoidea</taxon>
        <taxon>Nephilidae</taxon>
        <taxon>Trichonephila</taxon>
    </lineage>
</organism>
<dbReference type="PANTHER" id="PTHR37984">
    <property type="entry name" value="PROTEIN CBG26694"/>
    <property type="match status" value="1"/>
</dbReference>
<dbReference type="Gene3D" id="3.30.420.10">
    <property type="entry name" value="Ribonuclease H-like superfamily/Ribonuclease H"/>
    <property type="match status" value="1"/>
</dbReference>